<accession>A0A934QW92</accession>
<comment type="function">
    <text evidence="9">Catalyzes the conversion of dihydroorotate to orotate.</text>
</comment>
<dbReference type="GO" id="GO:0006207">
    <property type="term" value="P:'de novo' pyrimidine nucleobase biosynthetic process"/>
    <property type="evidence" value="ECO:0007669"/>
    <property type="project" value="InterPro"/>
</dbReference>
<feature type="binding site" evidence="9">
    <location>
        <position position="234"/>
    </location>
    <ligand>
        <name>FMN</name>
        <dbReference type="ChEBI" id="CHEBI:58210"/>
    </ligand>
</feature>
<dbReference type="NCBIfam" id="NF005574">
    <property type="entry name" value="PRK07259.1"/>
    <property type="match status" value="1"/>
</dbReference>
<dbReference type="InterPro" id="IPR050074">
    <property type="entry name" value="DHO_dehydrogenase"/>
</dbReference>
<evidence type="ECO:0000256" key="10">
    <source>
        <dbReference type="SAM" id="MobiDB-lite"/>
    </source>
</evidence>
<keyword evidence="6 9" id="KW-0288">FMN</keyword>
<dbReference type="InterPro" id="IPR012135">
    <property type="entry name" value="Dihydroorotate_DH_1_2"/>
</dbReference>
<gene>
    <name evidence="9" type="primary">pyrD</name>
    <name evidence="12" type="ORF">JHE00_24840</name>
</gene>
<proteinExistence type="inferred from homology"/>
<dbReference type="GO" id="GO:0004152">
    <property type="term" value="F:dihydroorotate dehydrogenase activity"/>
    <property type="evidence" value="ECO:0007669"/>
    <property type="project" value="UniProtKB-UniRule"/>
</dbReference>
<evidence type="ECO:0000259" key="11">
    <source>
        <dbReference type="Pfam" id="PF01180"/>
    </source>
</evidence>
<comment type="cofactor">
    <cofactor evidence="9">
        <name>FMN</name>
        <dbReference type="ChEBI" id="CHEBI:58210"/>
    </cofactor>
    <text evidence="9">Binds 1 FMN per subunit.</text>
</comment>
<protein>
    <recommendedName>
        <fullName evidence="9">Dihydroorotate dehydrogenase</fullName>
        <shortName evidence="9">DHOD</shortName>
        <shortName evidence="9">DHODase</shortName>
        <shortName evidence="9">DHOdehase</shortName>
        <ecNumber evidence="9">1.3.-.-</ecNumber>
    </recommendedName>
</protein>
<evidence type="ECO:0000313" key="13">
    <source>
        <dbReference type="Proteomes" id="UP000635245"/>
    </source>
</evidence>
<dbReference type="SUPFAM" id="SSF51395">
    <property type="entry name" value="FMN-linked oxidoreductases"/>
    <property type="match status" value="1"/>
</dbReference>
<feature type="binding site" evidence="9">
    <location>
        <begin position="209"/>
        <end position="210"/>
    </location>
    <ligand>
        <name>substrate</name>
    </ligand>
</feature>
<keyword evidence="8 9" id="KW-0560">Oxidoreductase</keyword>
<feature type="binding site" evidence="9">
    <location>
        <position position="144"/>
    </location>
    <ligand>
        <name>substrate</name>
    </ligand>
</feature>
<comment type="caution">
    <text evidence="12">The sequence shown here is derived from an EMBL/GenBank/DDBJ whole genome shotgun (WGS) entry which is preliminary data.</text>
</comment>
<comment type="pathway">
    <text evidence="2 9">Pyrimidine metabolism; UMP biosynthesis via de novo pathway.</text>
</comment>
<evidence type="ECO:0000256" key="8">
    <source>
        <dbReference type="ARBA" id="ARBA00023002"/>
    </source>
</evidence>
<dbReference type="EC" id="1.3.-.-" evidence="9"/>
<dbReference type="InterPro" id="IPR005720">
    <property type="entry name" value="Dihydroorotate_DH_cat"/>
</dbReference>
<evidence type="ECO:0000256" key="5">
    <source>
        <dbReference type="ARBA" id="ARBA00022630"/>
    </source>
</evidence>
<feature type="binding site" evidence="9">
    <location>
        <position position="41"/>
    </location>
    <ligand>
        <name>FMN</name>
        <dbReference type="ChEBI" id="CHEBI:58210"/>
    </ligand>
</feature>
<keyword evidence="4 9" id="KW-0963">Cytoplasm</keyword>
<comment type="caution">
    <text evidence="9">Lacks conserved residue(s) required for the propagation of feature annotation.</text>
</comment>
<dbReference type="PROSITE" id="PS00912">
    <property type="entry name" value="DHODEHASE_2"/>
    <property type="match status" value="1"/>
</dbReference>
<dbReference type="EMBL" id="JAENJH010000007">
    <property type="protein sequence ID" value="MBK1787565.1"/>
    <property type="molecule type" value="Genomic_DNA"/>
</dbReference>
<dbReference type="Gene3D" id="3.20.20.70">
    <property type="entry name" value="Aldolase class I"/>
    <property type="match status" value="1"/>
</dbReference>
<evidence type="ECO:0000256" key="1">
    <source>
        <dbReference type="ARBA" id="ARBA00004496"/>
    </source>
</evidence>
<evidence type="ECO:0000256" key="4">
    <source>
        <dbReference type="ARBA" id="ARBA00022490"/>
    </source>
</evidence>
<evidence type="ECO:0000256" key="6">
    <source>
        <dbReference type="ARBA" id="ARBA00022643"/>
    </source>
</evidence>
<dbReference type="PANTHER" id="PTHR48109:SF1">
    <property type="entry name" value="DIHYDROOROTATE DEHYDROGENASE (FUMARATE)"/>
    <property type="match status" value="1"/>
</dbReference>
<evidence type="ECO:0000313" key="12">
    <source>
        <dbReference type="EMBL" id="MBK1787565.1"/>
    </source>
</evidence>
<organism evidence="12 13">
    <name type="scientific">Prauserella cavernicola</name>
    <dbReference type="NCBI Taxonomy" id="2800127"/>
    <lineage>
        <taxon>Bacteria</taxon>
        <taxon>Bacillati</taxon>
        <taxon>Actinomycetota</taxon>
        <taxon>Actinomycetes</taxon>
        <taxon>Pseudonocardiales</taxon>
        <taxon>Pseudonocardiaceae</taxon>
        <taxon>Prauserella</taxon>
    </lineage>
</organism>
<keyword evidence="13" id="KW-1185">Reference proteome</keyword>
<name>A0A934QW92_9PSEU</name>
<comment type="catalytic activity">
    <reaction evidence="9">
        <text>(S)-dihydroorotate + A = orotate + AH2</text>
        <dbReference type="Rhea" id="RHEA:18073"/>
        <dbReference type="ChEBI" id="CHEBI:13193"/>
        <dbReference type="ChEBI" id="CHEBI:17499"/>
        <dbReference type="ChEBI" id="CHEBI:30839"/>
        <dbReference type="ChEBI" id="CHEBI:30864"/>
    </reaction>
</comment>
<feature type="binding site" evidence="9">
    <location>
        <position position="144"/>
    </location>
    <ligand>
        <name>FMN</name>
        <dbReference type="ChEBI" id="CHEBI:58210"/>
    </ligand>
</feature>
<keyword evidence="7 9" id="KW-0665">Pyrimidine biosynthesis</keyword>
<dbReference type="HAMAP" id="MF_00224">
    <property type="entry name" value="DHO_dh_type1"/>
    <property type="match status" value="1"/>
</dbReference>
<dbReference type="GO" id="GO:0005737">
    <property type="term" value="C:cytoplasm"/>
    <property type="evidence" value="ECO:0007669"/>
    <property type="project" value="UniProtKB-SubCell"/>
</dbReference>
<dbReference type="InterPro" id="IPR024920">
    <property type="entry name" value="Dihydroorotate_DH_1"/>
</dbReference>
<dbReference type="RefSeq" id="WP_200322323.1">
    <property type="nucleotide sequence ID" value="NZ_JAENJH010000007.1"/>
</dbReference>
<feature type="binding site" evidence="9">
    <location>
        <position position="182"/>
    </location>
    <ligand>
        <name>FMN</name>
        <dbReference type="ChEBI" id="CHEBI:58210"/>
    </ligand>
</feature>
<feature type="binding site" evidence="9">
    <location>
        <begin position="282"/>
        <end position="283"/>
    </location>
    <ligand>
        <name>FMN</name>
        <dbReference type="ChEBI" id="CHEBI:58210"/>
    </ligand>
</feature>
<evidence type="ECO:0000256" key="7">
    <source>
        <dbReference type="ARBA" id="ARBA00022975"/>
    </source>
</evidence>
<sequence>MTTRIVDAPRGREPATPSRPPADLRVELGGLALANPVMPASGCFGPELADLMPVDVLGAVVTKTVFATARPGNRTHRITEVSHGMLNSVGIPSQGAAEFRRSGLGGYAALGAPVVVSIGGLSTAEYWRVADELAGAGHAALEVNVSCPNLERGGATLDTDPRAMSEVVAGVVARSSTPVLVKLSPQLQTIGDAAKAAADAGASAVTVCNSFPGLAVNPARREPELGNGTGGVSGPAVKPLALRLVWLAAQAVDIPVVGCGGIRSAADVAEFLVAGATAVQVGTATFAQPALMARIVAELPALAARLGVDRLADLIATLTTRPKEQP</sequence>
<dbReference type="PIRSF" id="PIRSF000164">
    <property type="entry name" value="DHO_oxidase"/>
    <property type="match status" value="1"/>
</dbReference>
<feature type="binding site" evidence="9">
    <location>
        <begin position="63"/>
        <end position="64"/>
    </location>
    <ligand>
        <name>FMN</name>
        <dbReference type="ChEBI" id="CHEBI:58210"/>
    </ligand>
</feature>
<dbReference type="InterPro" id="IPR013785">
    <property type="entry name" value="Aldolase_TIM"/>
</dbReference>
<feature type="binding site" evidence="9">
    <location>
        <begin position="260"/>
        <end position="261"/>
    </location>
    <ligand>
        <name>FMN</name>
        <dbReference type="ChEBI" id="CHEBI:58210"/>
    </ligand>
</feature>
<evidence type="ECO:0000256" key="3">
    <source>
        <dbReference type="ARBA" id="ARBA00008008"/>
    </source>
</evidence>
<dbReference type="Pfam" id="PF01180">
    <property type="entry name" value="DHO_dh"/>
    <property type="match status" value="1"/>
</dbReference>
<reference evidence="12" key="1">
    <citation type="submission" date="2020-12" db="EMBL/GenBank/DDBJ databases">
        <title>Prauserella sp. ASG 168, a novel actinomycete isolated from cave rock.</title>
        <authorList>
            <person name="Suriyachadkun C."/>
        </authorList>
    </citation>
    <scope>NUCLEOTIDE SEQUENCE</scope>
    <source>
        <strain evidence="12">ASG 168</strain>
    </source>
</reference>
<comment type="subcellular location">
    <subcellularLocation>
        <location evidence="1 9">Cytoplasm</location>
    </subcellularLocation>
</comment>
<feature type="region of interest" description="Disordered" evidence="10">
    <location>
        <begin position="1"/>
        <end position="21"/>
    </location>
</feature>
<dbReference type="InterPro" id="IPR001295">
    <property type="entry name" value="Dihydroorotate_DH_CS"/>
</dbReference>
<dbReference type="GO" id="GO:0044205">
    <property type="term" value="P:'de novo' UMP biosynthetic process"/>
    <property type="evidence" value="ECO:0007669"/>
    <property type="project" value="UniProtKB-UniRule"/>
</dbReference>
<feature type="active site" description="Nucleophile" evidence="9">
    <location>
        <position position="147"/>
    </location>
</feature>
<dbReference type="PANTHER" id="PTHR48109">
    <property type="entry name" value="DIHYDROOROTATE DEHYDROGENASE (QUINONE), MITOCHONDRIAL-RELATED"/>
    <property type="match status" value="1"/>
</dbReference>
<keyword evidence="5 9" id="KW-0285">Flavoprotein</keyword>
<evidence type="ECO:0000256" key="2">
    <source>
        <dbReference type="ARBA" id="ARBA00004725"/>
    </source>
</evidence>
<comment type="similarity">
    <text evidence="3 9">Belongs to the dihydroorotate dehydrogenase family. Type 1 subfamily.</text>
</comment>
<feature type="binding site" evidence="9">
    <location>
        <begin position="87"/>
        <end position="91"/>
    </location>
    <ligand>
        <name>substrate</name>
    </ligand>
</feature>
<dbReference type="AlphaFoldDB" id="A0A934QW92"/>
<feature type="domain" description="Dihydroorotate dehydrogenase catalytic" evidence="11">
    <location>
        <begin position="24"/>
        <end position="301"/>
    </location>
</feature>
<evidence type="ECO:0000256" key="9">
    <source>
        <dbReference type="HAMAP-Rule" id="MF_00224"/>
    </source>
</evidence>
<feature type="binding site" evidence="9">
    <location>
        <position position="63"/>
    </location>
    <ligand>
        <name>substrate</name>
    </ligand>
</feature>
<dbReference type="Proteomes" id="UP000635245">
    <property type="component" value="Unassembled WGS sequence"/>
</dbReference>